<evidence type="ECO:0000313" key="2">
    <source>
        <dbReference type="EMBL" id="EOQ88193.1"/>
    </source>
</evidence>
<dbReference type="Gene3D" id="3.40.50.720">
    <property type="entry name" value="NAD(P)-binding Rossmann-like Domain"/>
    <property type="match status" value="1"/>
</dbReference>
<comment type="caution">
    <text evidence="2">The sequence shown here is derived from an EMBL/GenBank/DDBJ whole genome shotgun (WGS) entry which is preliminary data.</text>
</comment>
<sequence>MKDRPGHDYRYAIDPSKIESEIGWKPKYSFDEAIEETVNWYLENQSWWGEILSGDYKSYYETQYNKR</sequence>
<dbReference type="AlphaFoldDB" id="A0A5E8HBM6"/>
<dbReference type="InterPro" id="IPR036291">
    <property type="entry name" value="NAD(P)-bd_dom_sf"/>
</dbReference>
<dbReference type="Pfam" id="PF16363">
    <property type="entry name" value="GDP_Man_Dehyd"/>
    <property type="match status" value="1"/>
</dbReference>
<dbReference type="Gene3D" id="3.90.25.10">
    <property type="entry name" value="UDP-galactose 4-epimerase, domain 1"/>
    <property type="match status" value="1"/>
</dbReference>
<gene>
    <name evidence="2" type="ORF">LEP1GSC202_3330</name>
</gene>
<protein>
    <recommendedName>
        <fullName evidence="1">NAD(P)-binding domain-containing protein</fullName>
    </recommendedName>
</protein>
<reference evidence="2 3" key="1">
    <citation type="submission" date="2013-04" db="EMBL/GenBank/DDBJ databases">
        <authorList>
            <person name="Harkins D.M."/>
            <person name="Durkin A.S."/>
            <person name="Brinkac L.M."/>
            <person name="Haft D.H."/>
            <person name="Selengut J.D."/>
            <person name="Sanka R."/>
            <person name="DePew J."/>
            <person name="Purushe J."/>
            <person name="Hartskeerl R.A."/>
            <person name="Ahmed A."/>
            <person name="van der Linden H."/>
            <person name="Goris M.G.A."/>
            <person name="Vinetz J.M."/>
            <person name="Sutton G.G."/>
            <person name="Nierman W.C."/>
            <person name="Fouts D.E."/>
        </authorList>
    </citation>
    <scope>NUCLEOTIDE SEQUENCE [LARGE SCALE GENOMIC DNA]</scope>
    <source>
        <strain evidence="2 3">Sao Paulo</strain>
    </source>
</reference>
<feature type="domain" description="NAD(P)-binding" evidence="1">
    <location>
        <begin position="2"/>
        <end position="37"/>
    </location>
</feature>
<dbReference type="STRING" id="1249483.LEP1GSC202_3330"/>
<dbReference type="Proteomes" id="UP000013996">
    <property type="component" value="Unassembled WGS sequence"/>
</dbReference>
<name>A0A5E8HBM6_9LEPT</name>
<proteinExistence type="predicted"/>
<accession>A0A5E8HBM6</accession>
<evidence type="ECO:0000313" key="3">
    <source>
        <dbReference type="Proteomes" id="UP000013996"/>
    </source>
</evidence>
<dbReference type="PANTHER" id="PTHR43000">
    <property type="entry name" value="DTDP-D-GLUCOSE 4,6-DEHYDRATASE-RELATED"/>
    <property type="match status" value="1"/>
</dbReference>
<dbReference type="EMBL" id="AOGX02000024">
    <property type="protein sequence ID" value="EOQ88193.1"/>
    <property type="molecule type" value="Genomic_DNA"/>
</dbReference>
<dbReference type="SUPFAM" id="SSF51735">
    <property type="entry name" value="NAD(P)-binding Rossmann-fold domains"/>
    <property type="match status" value="1"/>
</dbReference>
<dbReference type="InterPro" id="IPR016040">
    <property type="entry name" value="NAD(P)-bd_dom"/>
</dbReference>
<organism evidence="2 3">
    <name type="scientific">Leptospira yanagawae serovar Saopaulo str. Sao Paulo = ATCC 700523</name>
    <dbReference type="NCBI Taxonomy" id="1249483"/>
    <lineage>
        <taxon>Bacteria</taxon>
        <taxon>Pseudomonadati</taxon>
        <taxon>Spirochaetota</taxon>
        <taxon>Spirochaetia</taxon>
        <taxon>Leptospirales</taxon>
        <taxon>Leptospiraceae</taxon>
        <taxon>Leptospira</taxon>
    </lineage>
</organism>
<evidence type="ECO:0000259" key="1">
    <source>
        <dbReference type="Pfam" id="PF16363"/>
    </source>
</evidence>